<name>A0A167TXV8_9AGAM</name>
<evidence type="ECO:0000313" key="1">
    <source>
        <dbReference type="EMBL" id="KZP03392.1"/>
    </source>
</evidence>
<dbReference type="AlphaFoldDB" id="A0A167TXV8"/>
<gene>
    <name evidence="1" type="ORF">FIBSPDRAFT_1055314</name>
</gene>
<accession>A0A167TXV8</accession>
<dbReference type="Proteomes" id="UP000076532">
    <property type="component" value="Unassembled WGS sequence"/>
</dbReference>
<keyword evidence="2" id="KW-1185">Reference proteome</keyword>
<sequence length="68" mass="7893">MSDPFAHFYQGAREIKAAERSGKPEDLKKLDFSLAPQVMHEMQEALHQHVYRTIYANALQYDSSHMAR</sequence>
<evidence type="ECO:0000313" key="2">
    <source>
        <dbReference type="Proteomes" id="UP000076532"/>
    </source>
</evidence>
<organism evidence="1 2">
    <name type="scientific">Athelia psychrophila</name>
    <dbReference type="NCBI Taxonomy" id="1759441"/>
    <lineage>
        <taxon>Eukaryota</taxon>
        <taxon>Fungi</taxon>
        <taxon>Dikarya</taxon>
        <taxon>Basidiomycota</taxon>
        <taxon>Agaricomycotina</taxon>
        <taxon>Agaricomycetes</taxon>
        <taxon>Agaricomycetidae</taxon>
        <taxon>Atheliales</taxon>
        <taxon>Atheliaceae</taxon>
        <taxon>Athelia</taxon>
    </lineage>
</organism>
<protein>
    <submittedName>
        <fullName evidence="1">Uncharacterized protein</fullName>
    </submittedName>
</protein>
<reference evidence="1 2" key="1">
    <citation type="journal article" date="2016" name="Mol. Biol. Evol.">
        <title>Comparative Genomics of Early-Diverging Mushroom-Forming Fungi Provides Insights into the Origins of Lignocellulose Decay Capabilities.</title>
        <authorList>
            <person name="Nagy L.G."/>
            <person name="Riley R."/>
            <person name="Tritt A."/>
            <person name="Adam C."/>
            <person name="Daum C."/>
            <person name="Floudas D."/>
            <person name="Sun H."/>
            <person name="Yadav J.S."/>
            <person name="Pangilinan J."/>
            <person name="Larsson K.H."/>
            <person name="Matsuura K."/>
            <person name="Barry K."/>
            <person name="Labutti K."/>
            <person name="Kuo R."/>
            <person name="Ohm R.A."/>
            <person name="Bhattacharya S.S."/>
            <person name="Shirouzu T."/>
            <person name="Yoshinaga Y."/>
            <person name="Martin F.M."/>
            <person name="Grigoriev I.V."/>
            <person name="Hibbett D.S."/>
        </authorList>
    </citation>
    <scope>NUCLEOTIDE SEQUENCE [LARGE SCALE GENOMIC DNA]</scope>
    <source>
        <strain evidence="1 2">CBS 109695</strain>
    </source>
</reference>
<dbReference type="EMBL" id="KV418082">
    <property type="protein sequence ID" value="KZP03392.1"/>
    <property type="molecule type" value="Genomic_DNA"/>
</dbReference>
<proteinExistence type="predicted"/>